<evidence type="ECO:0000313" key="1">
    <source>
        <dbReference type="EMBL" id="XCG50373.1"/>
    </source>
</evidence>
<dbReference type="InterPro" id="IPR016024">
    <property type="entry name" value="ARM-type_fold"/>
</dbReference>
<reference evidence="1" key="1">
    <citation type="submission" date="2024-06" db="EMBL/GenBank/DDBJ databases">
        <title>Mesorhizobium karijinii sp. nov., a symbiont of the iconic Swainsona formosa from arid Australia.</title>
        <authorList>
            <person name="Hill Y.J."/>
            <person name="Watkin E.L.J."/>
            <person name="O'Hara G.W."/>
            <person name="Terpolilli J."/>
            <person name="Tye M.L."/>
            <person name="Kohlmeier M.G."/>
        </authorList>
    </citation>
    <scope>NUCLEOTIDE SEQUENCE</scope>
    <source>
        <strain evidence="1">WSM2240</strain>
    </source>
</reference>
<dbReference type="InterPro" id="IPR042236">
    <property type="entry name" value="PI3K_accessory_sf"/>
</dbReference>
<dbReference type="EMBL" id="CP159253">
    <property type="protein sequence ID" value="XCG50373.1"/>
    <property type="molecule type" value="Genomic_DNA"/>
</dbReference>
<gene>
    <name evidence="1" type="ORF">ABVK50_07795</name>
</gene>
<protein>
    <submittedName>
        <fullName evidence="1">Uncharacterized protein</fullName>
    </submittedName>
</protein>
<dbReference type="AlphaFoldDB" id="A0AAU8CU64"/>
<accession>A0AAU8CU64</accession>
<sequence length="155" mass="17575">MAMTPRTSENSVHDLLQAFLDCEELRMQAVRRLDVPEANKYVLKAAAAAEALSKTAEGRAEIEKLLGHATLYVRVRAAGAVMDWAPDKAIPVFGSMLDADLSSIPSIDERLDIRVISRDWLYKHFNIRSANRNDLIEPLRAYGIELEHRDESRWQ</sequence>
<dbReference type="SUPFAM" id="SSF48371">
    <property type="entry name" value="ARM repeat"/>
    <property type="match status" value="1"/>
</dbReference>
<organism evidence="1">
    <name type="scientific">Mesorhizobium sp. WSM2240</name>
    <dbReference type="NCBI Taxonomy" id="3228851"/>
    <lineage>
        <taxon>Bacteria</taxon>
        <taxon>Pseudomonadati</taxon>
        <taxon>Pseudomonadota</taxon>
        <taxon>Alphaproteobacteria</taxon>
        <taxon>Hyphomicrobiales</taxon>
        <taxon>Phyllobacteriaceae</taxon>
        <taxon>Mesorhizobium</taxon>
    </lineage>
</organism>
<name>A0AAU8CU64_9HYPH</name>
<dbReference type="RefSeq" id="WP_353642099.1">
    <property type="nucleotide sequence ID" value="NZ_CP159253.1"/>
</dbReference>
<dbReference type="Gene3D" id="1.25.40.70">
    <property type="entry name" value="Phosphatidylinositol 3-kinase, accessory domain (PIK)"/>
    <property type="match status" value="1"/>
</dbReference>
<proteinExistence type="predicted"/>